<dbReference type="Proteomes" id="UP000601435">
    <property type="component" value="Unassembled WGS sequence"/>
</dbReference>
<dbReference type="InterPro" id="IPR012337">
    <property type="entry name" value="RNaseH-like_sf"/>
</dbReference>
<evidence type="ECO:0000313" key="4">
    <source>
        <dbReference type="Proteomes" id="UP000601435"/>
    </source>
</evidence>
<keyword evidence="4" id="KW-1185">Reference proteome</keyword>
<evidence type="ECO:0000313" key="3">
    <source>
        <dbReference type="EMBL" id="CAE7942423.1"/>
    </source>
</evidence>
<feature type="compositionally biased region" description="Low complexity" evidence="1">
    <location>
        <begin position="1320"/>
        <end position="1339"/>
    </location>
</feature>
<dbReference type="OrthoDB" id="413361at2759"/>
<dbReference type="GO" id="GO:0015074">
    <property type="term" value="P:DNA integration"/>
    <property type="evidence" value="ECO:0007669"/>
    <property type="project" value="InterPro"/>
</dbReference>
<evidence type="ECO:0000256" key="1">
    <source>
        <dbReference type="SAM" id="MobiDB-lite"/>
    </source>
</evidence>
<evidence type="ECO:0000259" key="2">
    <source>
        <dbReference type="PROSITE" id="PS50994"/>
    </source>
</evidence>
<feature type="region of interest" description="Disordered" evidence="1">
    <location>
        <begin position="2231"/>
        <end position="2250"/>
    </location>
</feature>
<proteinExistence type="predicted"/>
<sequence length="2300" mass="253394">MATQSASAVSGTEVLKDSFIPLFDGKPSSYKEYRQRLQLYKKKAKLNKKLPEATINLLTSLTGAAWRQVQHLAETAPDAEDGFDQVVKALDTAFQYDERVEMPKALDRYFYGGSRRPEQTLLQYCGEHRDALREVQKHGIVIPTQVDAWILLRRAGLTQEQRQLIQSQAGTKLEADKVEQAMYYLLGQDYRSAVRAPLSKSWSRHAGRAGYSSSGWRRPATSYSAEEDSHVTGDWDLAFEAEEAYTGHDFVEEDGGAIPLDDDADQSYLDDEHWDESAFYEEEQWDEGEEDDQFEEAYATYLDARRRLADVRASRGYYPVVAVVPGADSQLPVAAAPSSWPLGIAMPYASFHPSASFLTKLGQALELCAFLHIHALPAWTWPRVWQHLLAQVLELCSGVVRLPPRSCPTCLDSALCVAAPLGSSPGVVRLAYHHLWTSVSVFLLMPLLLLLGSSWLVASFASQPSAHTMPAYPSCNGAAYPACSPLGSLDSSGLFVQQDGGASAMLGGHRPVMHAINHLISKGLRPELVQFSRASKTFLFGGDASAKANWSVHLPVFIRGTPGRLQVFIVEGDTPILMGRPVLKALQVKTDFENDRCSVLGGEYTTAILGDRGEFLLQLDEGMDEDSMCQSWVFDLMTDEVATAFSHDVVPLVSMGDYLSETGRPGPEVANACEDSAPKVGVDPTASRFNSSLLEPAGSVGHLTPKLLKSLDVAVRQATNAMNRCLEEVLWTTLDTPPVFWEVYSGSGNLAKAMAKRGFCVRTFDLPEWDFRILSHRKAFRVLLEQERPHIVWMTPSCRPWLQSRSLSALNPHRRELLEIERWAVTLHQCALGVTHECLYHALSVDCPGHPVHFTAIGSSPDSFTSTSHQPVMCEALATALSEALPYALDSPSQEFALAGDESRLAHVEAVEADASTPQPDAEPAPAHRNSGVLASLLSERPAEAQRLIGRLHRNLGHPSPKQLADELKSRGASAVLVEAARAFQCPVCAQLAPPHQTPKSGLRTAKTFNERLLVDTLWISLPGGPTVPVLAMLDASTRFLSARPITSESSAQFLQGVERGWIRLFGPPQVLQVDAHPSWSSAAARDWATEHSIEHQVLRRAIDVFVASTGGHTHDDLKRALDLAKLDLRAAAGKAVIEADSDERLRRALLRKSRVSSTVFQVGQRVFYWRDGSGVGPRVRWKGPATVVMVENDDRQSRQSVIWLVRGAQLIRAAPEHLRRDLLSEEPVGQAPAQALEALRKRGPTSYLDLPRSNRRPLEDLCSEDESFEPDPKMRRVEQSVQPSSAAPAPPPAASTSEFPVQPTVTGEPAPEDHLSDYSPSEMASEEPAAAPVPAQDSPAPPSVQPQASPTTAEGSNREHPATKPRSTEQPSGSPPPSAPDTSSLHPSFAPPSVPETFAQRRARVDQQETFSFRVPFYGAARPPPYRHGPYAPPPDEEAEHALVCDVLEQSTMSLPPGWRCDAQGGMALDGVFDQWEWRGRSLIRRHYVARDSLFDPRSPGDCPVPVQWLSKGRSTWRGRQRHDDRWRSDLKSSSGSAFWTGCTAFKIQPRYLEQAKEQFFAVSEGHESFSGVYLGAGATKKASSLDERTLSLSDQLLFQQAKRKELESFFQNGVWHFDDQSSAPAGRVLKAHFILKWAKHPDGSPRAKARLITQGFKDPDALNGLVDRMSPTLTRLARHIMLSLAATLKWQVCTGDISTAFLQGKEHDSSRTLWIRLPADARKMLGVTSASSVMRLRKPMYGLVDAPRAWYAEATARLESLGFRRHPLDRCLFLYHDPNKLDEQGRPTLVAMIGMYVDDLLCIGDASDDRFNSVVTKLRDAFAFREWHQGEESVEYLGAQVDRLPDDTLKYHQNKYLSKLHPITVEKGRLANPSTPVTDKERTKLRALIGGLQWAATQSAPHVQPLTSFLSGQTSSAKVSTLQAANKALRYAKQNADVGLLYSFLGPLEDLVVVGYSDASFANREDLSSQGGYLVTLCHRDALEQGVAFAYHVLDWRSFRLPRIARSTLSAESQAAAEAADAVYYASLFLKCCLDPGLDLAAPGAAALAHPSALVVDAKALYDLLAKDELQAALGAEKRTAVEVLVTKQKLSEANAAPRWVSSERQLADGLTKESASQLLANRLRTHRNRLQDDRTYEAARRKDPERRQASANEFALTRAQAVGCAFVASSPKLPDSVETSTGLEWFDVWLAVLTTFVGLLLARCLLVPWTWVPRRLVLQERTTQTVERPIDHTASQTTTSSSPVSNSEVQTQVWQPVLVDAAIQTDQVADRRGHSLSELPQVSAEVPFNACSFSNPQ</sequence>
<feature type="compositionally biased region" description="Polar residues" evidence="1">
    <location>
        <begin position="2236"/>
        <end position="2250"/>
    </location>
</feature>
<dbReference type="EMBL" id="CAJNJA010096652">
    <property type="protein sequence ID" value="CAE7942423.1"/>
    <property type="molecule type" value="Genomic_DNA"/>
</dbReference>
<accession>A0A813CD82</accession>
<dbReference type="Pfam" id="PF07727">
    <property type="entry name" value="RVT_2"/>
    <property type="match status" value="1"/>
</dbReference>
<feature type="compositionally biased region" description="Polar residues" evidence="1">
    <location>
        <begin position="1297"/>
        <end position="1306"/>
    </location>
</feature>
<dbReference type="InterPro" id="IPR036397">
    <property type="entry name" value="RNaseH_sf"/>
</dbReference>
<dbReference type="InterPro" id="IPR001584">
    <property type="entry name" value="Integrase_cat-core"/>
</dbReference>
<dbReference type="Gene3D" id="3.30.420.10">
    <property type="entry name" value="Ribonuclease H-like superfamily/Ribonuclease H"/>
    <property type="match status" value="1"/>
</dbReference>
<dbReference type="InterPro" id="IPR013103">
    <property type="entry name" value="RVT_2"/>
</dbReference>
<feature type="region of interest" description="Disordered" evidence="1">
    <location>
        <begin position="1239"/>
        <end position="1395"/>
    </location>
</feature>
<dbReference type="GO" id="GO:0003676">
    <property type="term" value="F:nucleic acid binding"/>
    <property type="evidence" value="ECO:0007669"/>
    <property type="project" value="InterPro"/>
</dbReference>
<organism evidence="3 4">
    <name type="scientific">Symbiodinium necroappetens</name>
    <dbReference type="NCBI Taxonomy" id="1628268"/>
    <lineage>
        <taxon>Eukaryota</taxon>
        <taxon>Sar</taxon>
        <taxon>Alveolata</taxon>
        <taxon>Dinophyceae</taxon>
        <taxon>Suessiales</taxon>
        <taxon>Symbiodiniaceae</taxon>
        <taxon>Symbiodinium</taxon>
    </lineage>
</organism>
<protein>
    <submittedName>
        <fullName evidence="3">RE2 protein</fullName>
    </submittedName>
</protein>
<dbReference type="PROSITE" id="PS50994">
    <property type="entry name" value="INTEGRASE"/>
    <property type="match status" value="1"/>
</dbReference>
<gene>
    <name evidence="3" type="primary">RE2</name>
    <name evidence="3" type="ORF">SNEC2469_LOCUS34659</name>
</gene>
<comment type="caution">
    <text evidence="3">The sequence shown here is derived from an EMBL/GenBank/DDBJ whole genome shotgun (WGS) entry which is preliminary data.</text>
</comment>
<dbReference type="InterPro" id="IPR043502">
    <property type="entry name" value="DNA/RNA_pol_sf"/>
</dbReference>
<name>A0A813CD82_9DINO</name>
<feature type="domain" description="Integrase catalytic" evidence="2">
    <location>
        <begin position="995"/>
        <end position="1096"/>
    </location>
</feature>
<dbReference type="SUPFAM" id="SSF53098">
    <property type="entry name" value="Ribonuclease H-like"/>
    <property type="match status" value="1"/>
</dbReference>
<reference evidence="3" key="1">
    <citation type="submission" date="2021-02" db="EMBL/GenBank/DDBJ databases">
        <authorList>
            <person name="Dougan E. K."/>
            <person name="Rhodes N."/>
            <person name="Thang M."/>
            <person name="Chan C."/>
        </authorList>
    </citation>
    <scope>NUCLEOTIDE SEQUENCE</scope>
</reference>
<dbReference type="SUPFAM" id="SSF56672">
    <property type="entry name" value="DNA/RNA polymerases"/>
    <property type="match status" value="1"/>
</dbReference>